<dbReference type="SUPFAM" id="SSF50199">
    <property type="entry name" value="Staphylococcal nuclease"/>
    <property type="match status" value="1"/>
</dbReference>
<dbReference type="OrthoDB" id="430293at2759"/>
<name>A0A836C7S0_9STRA</name>
<dbReference type="PANTHER" id="PTHR12302">
    <property type="entry name" value="EBNA2 BINDING PROTEIN P100"/>
    <property type="match status" value="1"/>
</dbReference>
<accession>A0A836C7S0</accession>
<dbReference type="AlphaFoldDB" id="A0A836C7S0"/>
<keyword evidence="7" id="KW-1185">Reference proteome</keyword>
<sequence>MAGVWSTSECAQLGKPGSGQWRAAHMYCTASGATGSSESLAVKARYAVVGAVAAGAMLVGTGALSIPGMTTYLTANDIPARYISAHATISGTVASVTDGDTIRVRHEPALSFLRRGSAKGKLSETAIAVRLYGVDTPETAKFGKPGQPMAKEATDFVKSEVLGKKVKIQLLRRDQYQRIVGSVQYSSGPLRSKDLTMEILRRGYGVVYTGGGAEHNGRLSQMRALETQAKARRRGMWAADAVETPGAFKARQRSGADAAPAAKVAAAAAPKAAQTKPKTPAKAKAQGKGAAGGATDKPQAKPKAKPKTAAVATQ</sequence>
<feature type="domain" description="TNase-like" evidence="5">
    <location>
        <begin position="87"/>
        <end position="239"/>
    </location>
</feature>
<keyword evidence="3" id="KW-0378">Hydrolase</keyword>
<evidence type="ECO:0000256" key="3">
    <source>
        <dbReference type="ARBA" id="ARBA00022801"/>
    </source>
</evidence>
<dbReference type="Gene3D" id="2.40.50.90">
    <property type="match status" value="1"/>
</dbReference>
<evidence type="ECO:0000259" key="5">
    <source>
        <dbReference type="PROSITE" id="PS50830"/>
    </source>
</evidence>
<evidence type="ECO:0000256" key="4">
    <source>
        <dbReference type="SAM" id="MobiDB-lite"/>
    </source>
</evidence>
<dbReference type="Proteomes" id="UP000664859">
    <property type="component" value="Unassembled WGS sequence"/>
</dbReference>
<dbReference type="GO" id="GO:0005739">
    <property type="term" value="C:mitochondrion"/>
    <property type="evidence" value="ECO:0007669"/>
    <property type="project" value="TreeGrafter"/>
</dbReference>
<dbReference type="InterPro" id="IPR035437">
    <property type="entry name" value="SNase_OB-fold_sf"/>
</dbReference>
<reference evidence="6" key="1">
    <citation type="submission" date="2021-02" db="EMBL/GenBank/DDBJ databases">
        <title>First Annotated Genome of the Yellow-green Alga Tribonema minus.</title>
        <authorList>
            <person name="Mahan K.M."/>
        </authorList>
    </citation>
    <scope>NUCLEOTIDE SEQUENCE</scope>
    <source>
        <strain evidence="6">UTEX B ZZ1240</strain>
    </source>
</reference>
<keyword evidence="2" id="KW-0255">Endonuclease</keyword>
<dbReference type="PROSITE" id="PS50830">
    <property type="entry name" value="TNASE_3"/>
    <property type="match status" value="1"/>
</dbReference>
<dbReference type="EMBL" id="JAFCMP010000540">
    <property type="protein sequence ID" value="KAG5176170.1"/>
    <property type="molecule type" value="Genomic_DNA"/>
</dbReference>
<evidence type="ECO:0000313" key="6">
    <source>
        <dbReference type="EMBL" id="KAG5176170.1"/>
    </source>
</evidence>
<feature type="region of interest" description="Disordered" evidence="4">
    <location>
        <begin position="248"/>
        <end position="314"/>
    </location>
</feature>
<dbReference type="GO" id="GO:0004519">
    <property type="term" value="F:endonuclease activity"/>
    <property type="evidence" value="ECO:0007669"/>
    <property type="project" value="UniProtKB-KW"/>
</dbReference>
<evidence type="ECO:0000256" key="1">
    <source>
        <dbReference type="ARBA" id="ARBA00022722"/>
    </source>
</evidence>
<dbReference type="SMART" id="SM00318">
    <property type="entry name" value="SNc"/>
    <property type="match status" value="1"/>
</dbReference>
<protein>
    <recommendedName>
        <fullName evidence="5">TNase-like domain-containing protein</fullName>
    </recommendedName>
</protein>
<dbReference type="PANTHER" id="PTHR12302:SF3">
    <property type="entry name" value="SERINE_THREONINE-PROTEIN KINASE 31"/>
    <property type="match status" value="1"/>
</dbReference>
<organism evidence="6 7">
    <name type="scientific">Tribonema minus</name>
    <dbReference type="NCBI Taxonomy" id="303371"/>
    <lineage>
        <taxon>Eukaryota</taxon>
        <taxon>Sar</taxon>
        <taxon>Stramenopiles</taxon>
        <taxon>Ochrophyta</taxon>
        <taxon>PX clade</taxon>
        <taxon>Xanthophyceae</taxon>
        <taxon>Tribonematales</taxon>
        <taxon>Tribonemataceae</taxon>
        <taxon>Tribonema</taxon>
    </lineage>
</organism>
<dbReference type="InterPro" id="IPR016071">
    <property type="entry name" value="Staphylococal_nuclease_OB-fold"/>
</dbReference>
<gene>
    <name evidence="6" type="ORF">JKP88DRAFT_336459</name>
</gene>
<evidence type="ECO:0000256" key="2">
    <source>
        <dbReference type="ARBA" id="ARBA00022759"/>
    </source>
</evidence>
<dbReference type="Pfam" id="PF00565">
    <property type="entry name" value="SNase"/>
    <property type="match status" value="1"/>
</dbReference>
<proteinExistence type="predicted"/>
<keyword evidence="1" id="KW-0540">Nuclease</keyword>
<evidence type="ECO:0000313" key="7">
    <source>
        <dbReference type="Proteomes" id="UP000664859"/>
    </source>
</evidence>
<feature type="compositionally biased region" description="Low complexity" evidence="4">
    <location>
        <begin position="255"/>
        <end position="297"/>
    </location>
</feature>
<comment type="caution">
    <text evidence="6">The sequence shown here is derived from an EMBL/GenBank/DDBJ whole genome shotgun (WGS) entry which is preliminary data.</text>
</comment>
<dbReference type="GO" id="GO:0016787">
    <property type="term" value="F:hydrolase activity"/>
    <property type="evidence" value="ECO:0007669"/>
    <property type="project" value="UniProtKB-KW"/>
</dbReference>